<sequence length="29" mass="3518">MFRGVIFYFKLAMLLACFQILITNELFQF</sequence>
<proteinExistence type="predicted"/>
<reference evidence="2" key="2">
    <citation type="journal article" date="2015" name="Fish Shellfish Immunol.">
        <title>Early steps in the European eel (Anguilla anguilla)-Vibrio vulnificus interaction in the gills: Role of the RtxA13 toxin.</title>
        <authorList>
            <person name="Callol A."/>
            <person name="Pajuelo D."/>
            <person name="Ebbesson L."/>
            <person name="Teles M."/>
            <person name="MacKenzie S."/>
            <person name="Amaro C."/>
        </authorList>
    </citation>
    <scope>NUCLEOTIDE SEQUENCE</scope>
</reference>
<protein>
    <submittedName>
        <fullName evidence="2">Uncharacterized protein</fullName>
    </submittedName>
</protein>
<dbReference type="AlphaFoldDB" id="A0A0E9VGC4"/>
<dbReference type="EMBL" id="GBXM01031388">
    <property type="protein sequence ID" value="JAH77189.1"/>
    <property type="molecule type" value="Transcribed_RNA"/>
</dbReference>
<name>A0A0E9VGC4_ANGAN</name>
<keyword evidence="1" id="KW-1133">Transmembrane helix</keyword>
<feature type="transmembrane region" description="Helical" evidence="1">
    <location>
        <begin position="6"/>
        <end position="27"/>
    </location>
</feature>
<evidence type="ECO:0000256" key="1">
    <source>
        <dbReference type="SAM" id="Phobius"/>
    </source>
</evidence>
<keyword evidence="1" id="KW-0812">Transmembrane</keyword>
<organism evidence="2">
    <name type="scientific">Anguilla anguilla</name>
    <name type="common">European freshwater eel</name>
    <name type="synonym">Muraena anguilla</name>
    <dbReference type="NCBI Taxonomy" id="7936"/>
    <lineage>
        <taxon>Eukaryota</taxon>
        <taxon>Metazoa</taxon>
        <taxon>Chordata</taxon>
        <taxon>Craniata</taxon>
        <taxon>Vertebrata</taxon>
        <taxon>Euteleostomi</taxon>
        <taxon>Actinopterygii</taxon>
        <taxon>Neopterygii</taxon>
        <taxon>Teleostei</taxon>
        <taxon>Anguilliformes</taxon>
        <taxon>Anguillidae</taxon>
        <taxon>Anguilla</taxon>
    </lineage>
</organism>
<accession>A0A0E9VGC4</accession>
<reference evidence="2" key="1">
    <citation type="submission" date="2014-11" db="EMBL/GenBank/DDBJ databases">
        <authorList>
            <person name="Amaro Gonzalez C."/>
        </authorList>
    </citation>
    <scope>NUCLEOTIDE SEQUENCE</scope>
</reference>
<keyword evidence="1" id="KW-0472">Membrane</keyword>
<evidence type="ECO:0000313" key="2">
    <source>
        <dbReference type="EMBL" id="JAH77189.1"/>
    </source>
</evidence>